<dbReference type="PANTHER" id="PTHR30474">
    <property type="entry name" value="CELL CYCLE PROTEIN"/>
    <property type="match status" value="1"/>
</dbReference>
<evidence type="ECO:0000313" key="17">
    <source>
        <dbReference type="EMBL" id="OGG71297.1"/>
    </source>
</evidence>
<evidence type="ECO:0000256" key="3">
    <source>
        <dbReference type="ARBA" id="ARBA00022679"/>
    </source>
</evidence>
<feature type="transmembrane region" description="Helical" evidence="16">
    <location>
        <begin position="76"/>
        <end position="98"/>
    </location>
</feature>
<dbReference type="InterPro" id="IPR001182">
    <property type="entry name" value="FtsW/RodA"/>
</dbReference>
<feature type="transmembrane region" description="Helical" evidence="16">
    <location>
        <begin position="190"/>
        <end position="211"/>
    </location>
</feature>
<keyword evidence="4 16" id="KW-0812">Transmembrane</keyword>
<comment type="similarity">
    <text evidence="11">Belongs to the SEDS family. FtsW subfamily.</text>
</comment>
<evidence type="ECO:0000256" key="9">
    <source>
        <dbReference type="ARBA" id="ARBA00032370"/>
    </source>
</evidence>
<keyword evidence="5" id="KW-0133">Cell shape</keyword>
<reference evidence="17 18" key="1">
    <citation type="journal article" date="2016" name="Nat. Commun.">
        <title>Thousands of microbial genomes shed light on interconnected biogeochemical processes in an aquifer system.</title>
        <authorList>
            <person name="Anantharaman K."/>
            <person name="Brown C.T."/>
            <person name="Hug L.A."/>
            <person name="Sharon I."/>
            <person name="Castelle C.J."/>
            <person name="Probst A.J."/>
            <person name="Thomas B.C."/>
            <person name="Singh A."/>
            <person name="Wilkins M.J."/>
            <person name="Karaoz U."/>
            <person name="Brodie E.L."/>
            <person name="Williams K.H."/>
            <person name="Hubbard S.S."/>
            <person name="Banfield J.F."/>
        </authorList>
    </citation>
    <scope>NUCLEOTIDE SEQUENCE [LARGE SCALE GENOMIC DNA]</scope>
</reference>
<comment type="subcellular location">
    <subcellularLocation>
        <location evidence="1">Membrane</location>
        <topology evidence="1">Multi-pass membrane protein</topology>
    </subcellularLocation>
</comment>
<evidence type="ECO:0000256" key="8">
    <source>
        <dbReference type="ARBA" id="ARBA00023136"/>
    </source>
</evidence>
<keyword evidence="6" id="KW-0573">Peptidoglycan synthesis</keyword>
<dbReference type="PANTHER" id="PTHR30474:SF2">
    <property type="entry name" value="PEPTIDOGLYCAN GLYCOSYLTRANSFERASE FTSW-RELATED"/>
    <property type="match status" value="1"/>
</dbReference>
<dbReference type="EC" id="2.4.99.28" evidence="14"/>
<evidence type="ECO:0000256" key="5">
    <source>
        <dbReference type="ARBA" id="ARBA00022960"/>
    </source>
</evidence>
<evidence type="ECO:0000256" key="12">
    <source>
        <dbReference type="ARBA" id="ARBA00041185"/>
    </source>
</evidence>
<dbReference type="InterPro" id="IPR018365">
    <property type="entry name" value="Cell_cycle_FtsW-rel_CS"/>
</dbReference>
<organism evidence="17 18">
    <name type="scientific">Candidatus Kaiserbacteria bacterium RIFCSPHIGHO2_12_FULL_53_13</name>
    <dbReference type="NCBI Taxonomy" id="1798502"/>
    <lineage>
        <taxon>Bacteria</taxon>
        <taxon>Candidatus Kaiseribacteriota</taxon>
    </lineage>
</organism>
<keyword evidence="2" id="KW-0328">Glycosyltransferase</keyword>
<accession>A0A1F6ECF7</accession>
<protein>
    <recommendedName>
        <fullName evidence="12">Probable peptidoglycan glycosyltransferase FtsW</fullName>
        <ecNumber evidence="14">2.4.99.28</ecNumber>
    </recommendedName>
    <alternativeName>
        <fullName evidence="13">Cell division protein FtsW</fullName>
    </alternativeName>
    <alternativeName>
        <fullName evidence="10">Cell wall polymerase</fullName>
    </alternativeName>
    <alternativeName>
        <fullName evidence="9">Peptidoglycan polymerase</fullName>
    </alternativeName>
</protein>
<dbReference type="GO" id="GO:0008360">
    <property type="term" value="P:regulation of cell shape"/>
    <property type="evidence" value="ECO:0007669"/>
    <property type="project" value="UniProtKB-KW"/>
</dbReference>
<dbReference type="GO" id="GO:0015648">
    <property type="term" value="F:lipid-linked peptidoglycan transporter activity"/>
    <property type="evidence" value="ECO:0007669"/>
    <property type="project" value="TreeGrafter"/>
</dbReference>
<dbReference type="EMBL" id="MFLP01000003">
    <property type="protein sequence ID" value="OGG71297.1"/>
    <property type="molecule type" value="Genomic_DNA"/>
</dbReference>
<dbReference type="GO" id="GO:0051301">
    <property type="term" value="P:cell division"/>
    <property type="evidence" value="ECO:0007669"/>
    <property type="project" value="InterPro"/>
</dbReference>
<evidence type="ECO:0000256" key="11">
    <source>
        <dbReference type="ARBA" id="ARBA00038053"/>
    </source>
</evidence>
<feature type="transmembrane region" description="Helical" evidence="16">
    <location>
        <begin position="118"/>
        <end position="135"/>
    </location>
</feature>
<evidence type="ECO:0000256" key="2">
    <source>
        <dbReference type="ARBA" id="ARBA00022676"/>
    </source>
</evidence>
<proteinExistence type="inferred from homology"/>
<feature type="transmembrane region" description="Helical" evidence="16">
    <location>
        <begin position="43"/>
        <end position="64"/>
    </location>
</feature>
<feature type="transmembrane region" description="Helical" evidence="16">
    <location>
        <begin position="341"/>
        <end position="362"/>
    </location>
</feature>
<feature type="transmembrane region" description="Helical" evidence="16">
    <location>
        <begin position="12"/>
        <end position="37"/>
    </location>
</feature>
<feature type="transmembrane region" description="Helical" evidence="16">
    <location>
        <begin position="308"/>
        <end position="329"/>
    </location>
</feature>
<dbReference type="Pfam" id="PF01098">
    <property type="entry name" value="FTSW_RODA_SPOVE"/>
    <property type="match status" value="1"/>
</dbReference>
<dbReference type="GO" id="GO:0005886">
    <property type="term" value="C:plasma membrane"/>
    <property type="evidence" value="ECO:0007669"/>
    <property type="project" value="TreeGrafter"/>
</dbReference>
<evidence type="ECO:0000256" key="16">
    <source>
        <dbReference type="SAM" id="Phobius"/>
    </source>
</evidence>
<evidence type="ECO:0000256" key="15">
    <source>
        <dbReference type="ARBA" id="ARBA00049902"/>
    </source>
</evidence>
<feature type="transmembrane region" description="Helical" evidence="16">
    <location>
        <begin position="142"/>
        <end position="160"/>
    </location>
</feature>
<evidence type="ECO:0000256" key="10">
    <source>
        <dbReference type="ARBA" id="ARBA00033270"/>
    </source>
</evidence>
<evidence type="ECO:0000256" key="4">
    <source>
        <dbReference type="ARBA" id="ARBA00022692"/>
    </source>
</evidence>
<evidence type="ECO:0000256" key="14">
    <source>
        <dbReference type="ARBA" id="ARBA00044770"/>
    </source>
</evidence>
<evidence type="ECO:0000256" key="13">
    <source>
        <dbReference type="ARBA" id="ARBA00041418"/>
    </source>
</evidence>
<dbReference type="Proteomes" id="UP000176689">
    <property type="component" value="Unassembled WGS sequence"/>
</dbReference>
<dbReference type="AlphaFoldDB" id="A0A1F6ECF7"/>
<keyword evidence="7 16" id="KW-1133">Transmembrane helix</keyword>
<evidence type="ECO:0000256" key="7">
    <source>
        <dbReference type="ARBA" id="ARBA00022989"/>
    </source>
</evidence>
<feature type="transmembrane region" description="Helical" evidence="16">
    <location>
        <begin position="166"/>
        <end position="183"/>
    </location>
</feature>
<gene>
    <name evidence="17" type="ORF">A3F27_01855</name>
</gene>
<comment type="catalytic activity">
    <reaction evidence="15">
        <text>[GlcNAc-(1-&gt;4)-Mur2Ac(oyl-L-Ala-gamma-D-Glu-L-Lys-D-Ala-D-Ala)](n)-di-trans,octa-cis-undecaprenyl diphosphate + beta-D-GlcNAc-(1-&gt;4)-Mur2Ac(oyl-L-Ala-gamma-D-Glu-L-Lys-D-Ala-D-Ala)-di-trans,octa-cis-undecaprenyl diphosphate = [GlcNAc-(1-&gt;4)-Mur2Ac(oyl-L-Ala-gamma-D-Glu-L-Lys-D-Ala-D-Ala)](n+1)-di-trans,octa-cis-undecaprenyl diphosphate + di-trans,octa-cis-undecaprenyl diphosphate + H(+)</text>
        <dbReference type="Rhea" id="RHEA:23708"/>
        <dbReference type="Rhea" id="RHEA-COMP:9602"/>
        <dbReference type="Rhea" id="RHEA-COMP:9603"/>
        <dbReference type="ChEBI" id="CHEBI:15378"/>
        <dbReference type="ChEBI" id="CHEBI:58405"/>
        <dbReference type="ChEBI" id="CHEBI:60033"/>
        <dbReference type="ChEBI" id="CHEBI:78435"/>
        <dbReference type="EC" id="2.4.99.28"/>
    </reaction>
</comment>
<evidence type="ECO:0000313" key="18">
    <source>
        <dbReference type="Proteomes" id="UP000176689"/>
    </source>
</evidence>
<evidence type="ECO:0000256" key="6">
    <source>
        <dbReference type="ARBA" id="ARBA00022984"/>
    </source>
</evidence>
<dbReference type="GO" id="GO:0009252">
    <property type="term" value="P:peptidoglycan biosynthetic process"/>
    <property type="evidence" value="ECO:0007669"/>
    <property type="project" value="UniProtKB-KW"/>
</dbReference>
<keyword evidence="3" id="KW-0808">Transferase</keyword>
<keyword evidence="8 16" id="KW-0472">Membrane</keyword>
<dbReference type="PROSITE" id="PS00428">
    <property type="entry name" value="FTSW_RODA_SPOVE"/>
    <property type="match status" value="1"/>
</dbReference>
<dbReference type="GO" id="GO:0008955">
    <property type="term" value="F:peptidoglycan glycosyltransferase activity"/>
    <property type="evidence" value="ECO:0007669"/>
    <property type="project" value="UniProtKB-EC"/>
</dbReference>
<feature type="transmembrane region" description="Helical" evidence="16">
    <location>
        <begin position="275"/>
        <end position="296"/>
    </location>
</feature>
<evidence type="ECO:0000256" key="1">
    <source>
        <dbReference type="ARBA" id="ARBA00004141"/>
    </source>
</evidence>
<name>A0A1F6ECF7_9BACT</name>
<comment type="caution">
    <text evidence="17">The sequence shown here is derived from an EMBL/GenBank/DDBJ whole genome shotgun (WGS) entry which is preliminary data.</text>
</comment>
<dbReference type="GO" id="GO:0032153">
    <property type="term" value="C:cell division site"/>
    <property type="evidence" value="ECO:0007669"/>
    <property type="project" value="TreeGrafter"/>
</dbReference>
<sequence length="368" mass="38897">MMSMRGARIDKPLVLLIATLVVGGGFIFASAVFGLLARGTSNMSSVVFNHAALGIGVGLIALLVASRIPYTFWKRFAPHLFVLSLFLTAAVFLPQIGLEHGGGRRWLNIAGFSLQPSEFLKITSIIMAAAYFSTIRARVQTLQWGLGGLLLILAGPVLILVAQPDIGTLGVIIASVVAVFFAAGARIRDLFIMALVAILALALLAYVRPYVLDRIEVFFNPSLAPQEEGYQIRQSLMAIGSGGLLGRGFGQSVQKFTYLPEPMGDSVFAVLGEEFGFVGAVTLVGLFLTLAMRGFWVATHTPDLFGGYLAVGISTYLVAEAFINIAAMLGLAPLTGIPLTFISQGGSAMLASLGSAGILLAVSRASKR</sequence>